<protein>
    <submittedName>
        <fullName evidence="1">Uncharacterized protein</fullName>
    </submittedName>
</protein>
<gene>
    <name evidence="1" type="ORF">LshimejAT787_0200390</name>
</gene>
<organism evidence="1 2">
    <name type="scientific">Lyophyllum shimeji</name>
    <name type="common">Hon-shimeji</name>
    <name type="synonym">Tricholoma shimeji</name>
    <dbReference type="NCBI Taxonomy" id="47721"/>
    <lineage>
        <taxon>Eukaryota</taxon>
        <taxon>Fungi</taxon>
        <taxon>Dikarya</taxon>
        <taxon>Basidiomycota</taxon>
        <taxon>Agaricomycotina</taxon>
        <taxon>Agaricomycetes</taxon>
        <taxon>Agaricomycetidae</taxon>
        <taxon>Agaricales</taxon>
        <taxon>Tricholomatineae</taxon>
        <taxon>Lyophyllaceae</taxon>
        <taxon>Lyophyllum</taxon>
    </lineage>
</organism>
<dbReference type="AlphaFoldDB" id="A0A9P3PFA5"/>
<dbReference type="Proteomes" id="UP001063166">
    <property type="component" value="Unassembled WGS sequence"/>
</dbReference>
<reference evidence="1" key="1">
    <citation type="submission" date="2022-07" db="EMBL/GenBank/DDBJ databases">
        <title>The genome of Lyophyllum shimeji provides insight into the initial evolution of ectomycorrhizal fungal genome.</title>
        <authorList>
            <person name="Kobayashi Y."/>
            <person name="Shibata T."/>
            <person name="Hirakawa H."/>
            <person name="Shigenobu S."/>
            <person name="Nishiyama T."/>
            <person name="Yamada A."/>
            <person name="Hasebe M."/>
            <person name="Kawaguchi M."/>
        </authorList>
    </citation>
    <scope>NUCLEOTIDE SEQUENCE</scope>
    <source>
        <strain evidence="1">AT787</strain>
    </source>
</reference>
<proteinExistence type="predicted"/>
<name>A0A9P3PFA5_LYOSH</name>
<evidence type="ECO:0000313" key="1">
    <source>
        <dbReference type="EMBL" id="GLB34474.1"/>
    </source>
</evidence>
<evidence type="ECO:0000313" key="2">
    <source>
        <dbReference type="Proteomes" id="UP001063166"/>
    </source>
</evidence>
<comment type="caution">
    <text evidence="1">The sequence shown here is derived from an EMBL/GenBank/DDBJ whole genome shotgun (WGS) entry which is preliminary data.</text>
</comment>
<keyword evidence="2" id="KW-1185">Reference proteome</keyword>
<sequence length="110" mass="12546">MLLSSHRNLVLRGDNSGRPLMLRHIEAYQTRQKSCLSLFLRCNFDSPAFLLWRHGGHGNNSGTPPSDPTVHQYRERGLVQWFRGALSPLQTRFEQPSSGNQQMICRAVRG</sequence>
<dbReference type="EMBL" id="BRPK01000002">
    <property type="protein sequence ID" value="GLB34474.1"/>
    <property type="molecule type" value="Genomic_DNA"/>
</dbReference>
<accession>A0A9P3PFA5</accession>